<protein>
    <submittedName>
        <fullName evidence="1">Uncharacterized protein</fullName>
    </submittedName>
</protein>
<name>A0A9Q1G6H1_SYNKA</name>
<proteinExistence type="predicted"/>
<dbReference type="AlphaFoldDB" id="A0A9Q1G6H1"/>
<comment type="caution">
    <text evidence="1">The sequence shown here is derived from an EMBL/GenBank/DDBJ whole genome shotgun (WGS) entry which is preliminary data.</text>
</comment>
<keyword evidence="2" id="KW-1185">Reference proteome</keyword>
<dbReference type="EMBL" id="JAINUF010000002">
    <property type="protein sequence ID" value="KAJ8375759.1"/>
    <property type="molecule type" value="Genomic_DNA"/>
</dbReference>
<reference evidence="1" key="1">
    <citation type="journal article" date="2023" name="Science">
        <title>Genome structures resolve the early diversification of teleost fishes.</title>
        <authorList>
            <person name="Parey E."/>
            <person name="Louis A."/>
            <person name="Montfort J."/>
            <person name="Bouchez O."/>
            <person name="Roques C."/>
            <person name="Iampietro C."/>
            <person name="Lluch J."/>
            <person name="Castinel A."/>
            <person name="Donnadieu C."/>
            <person name="Desvignes T."/>
            <person name="Floi Bucao C."/>
            <person name="Jouanno E."/>
            <person name="Wen M."/>
            <person name="Mejri S."/>
            <person name="Dirks R."/>
            <person name="Jansen H."/>
            <person name="Henkel C."/>
            <person name="Chen W.J."/>
            <person name="Zahm M."/>
            <person name="Cabau C."/>
            <person name="Klopp C."/>
            <person name="Thompson A.W."/>
            <person name="Robinson-Rechavi M."/>
            <person name="Braasch I."/>
            <person name="Lecointre G."/>
            <person name="Bobe J."/>
            <person name="Postlethwait J.H."/>
            <person name="Berthelot C."/>
            <person name="Roest Crollius H."/>
            <person name="Guiguen Y."/>
        </authorList>
    </citation>
    <scope>NUCLEOTIDE SEQUENCE</scope>
    <source>
        <strain evidence="1">WJC10195</strain>
    </source>
</reference>
<organism evidence="1 2">
    <name type="scientific">Synaphobranchus kaupii</name>
    <name type="common">Kaup's arrowtooth eel</name>
    <dbReference type="NCBI Taxonomy" id="118154"/>
    <lineage>
        <taxon>Eukaryota</taxon>
        <taxon>Metazoa</taxon>
        <taxon>Chordata</taxon>
        <taxon>Craniata</taxon>
        <taxon>Vertebrata</taxon>
        <taxon>Euteleostomi</taxon>
        <taxon>Actinopterygii</taxon>
        <taxon>Neopterygii</taxon>
        <taxon>Teleostei</taxon>
        <taxon>Anguilliformes</taxon>
        <taxon>Synaphobranchidae</taxon>
        <taxon>Synaphobranchus</taxon>
    </lineage>
</organism>
<accession>A0A9Q1G6H1</accession>
<evidence type="ECO:0000313" key="2">
    <source>
        <dbReference type="Proteomes" id="UP001152622"/>
    </source>
</evidence>
<sequence>MGKDLLEEDIVEVGGITLKRSDFMTLGLDREVEATTGELIKLIEETLKLSKKEMANLDFVIDVMLPETVIQILQKLEGFRRFRAEQALSITSLE</sequence>
<gene>
    <name evidence="1" type="ORF">SKAU_G00063390</name>
</gene>
<dbReference type="Proteomes" id="UP001152622">
    <property type="component" value="Chromosome 2"/>
</dbReference>
<evidence type="ECO:0000313" key="1">
    <source>
        <dbReference type="EMBL" id="KAJ8375759.1"/>
    </source>
</evidence>